<dbReference type="PANTHER" id="PTHR42735">
    <property type="match status" value="1"/>
</dbReference>
<protein>
    <submittedName>
        <fullName evidence="4">Uncharacterized protein</fullName>
    </submittedName>
</protein>
<evidence type="ECO:0000256" key="3">
    <source>
        <dbReference type="ARBA" id="ARBA00023239"/>
    </source>
</evidence>
<evidence type="ECO:0000256" key="2">
    <source>
        <dbReference type="ARBA" id="ARBA00022898"/>
    </source>
</evidence>
<dbReference type="GO" id="GO:0030149">
    <property type="term" value="P:sphingolipid catabolic process"/>
    <property type="evidence" value="ECO:0007669"/>
    <property type="project" value="TreeGrafter"/>
</dbReference>
<organism evidence="4 5">
    <name type="scientific">Oesophagostomum dentatum</name>
    <name type="common">Nodular worm</name>
    <dbReference type="NCBI Taxonomy" id="61180"/>
    <lineage>
        <taxon>Eukaryota</taxon>
        <taxon>Metazoa</taxon>
        <taxon>Ecdysozoa</taxon>
        <taxon>Nematoda</taxon>
        <taxon>Chromadorea</taxon>
        <taxon>Rhabditida</taxon>
        <taxon>Rhabditina</taxon>
        <taxon>Rhabditomorpha</taxon>
        <taxon>Strongyloidea</taxon>
        <taxon>Strongylidae</taxon>
        <taxon>Oesophagostomum</taxon>
    </lineage>
</organism>
<keyword evidence="3" id="KW-0456">Lyase</keyword>
<accession>A0A0B1T160</accession>
<sequence>MLGFVTISRMSSIPELRLQGASDVCIVSWTSDIIDIQRLHEIHIMVTPNHTGSGVADELLAYIRKSVEEIKANPSAKLGEAAALYRMAHKIPDRSIVQEFAHT</sequence>
<dbReference type="GO" id="GO:0005783">
    <property type="term" value="C:endoplasmic reticulum"/>
    <property type="evidence" value="ECO:0007669"/>
    <property type="project" value="TreeGrafter"/>
</dbReference>
<dbReference type="PANTHER" id="PTHR42735:SF15">
    <property type="entry name" value="SPHINGOSINE PHOSPHATE LYASE"/>
    <property type="match status" value="1"/>
</dbReference>
<dbReference type="GO" id="GO:0008117">
    <property type="term" value="F:sphinganine-1-phosphate aldolase activity"/>
    <property type="evidence" value="ECO:0007669"/>
    <property type="project" value="TreeGrafter"/>
</dbReference>
<dbReference type="AlphaFoldDB" id="A0A0B1T160"/>
<dbReference type="InterPro" id="IPR050477">
    <property type="entry name" value="GrpII_AminoAcid_Decarb"/>
</dbReference>
<evidence type="ECO:0000313" key="5">
    <source>
        <dbReference type="Proteomes" id="UP000053660"/>
    </source>
</evidence>
<proteinExistence type="predicted"/>
<keyword evidence="5" id="KW-1185">Reference proteome</keyword>
<dbReference type="Proteomes" id="UP000053660">
    <property type="component" value="Unassembled WGS sequence"/>
</dbReference>
<name>A0A0B1T160_OESDE</name>
<evidence type="ECO:0000256" key="1">
    <source>
        <dbReference type="ARBA" id="ARBA00001933"/>
    </source>
</evidence>
<reference evidence="4 5" key="1">
    <citation type="submission" date="2014-03" db="EMBL/GenBank/DDBJ databases">
        <title>Draft genome of the hookworm Oesophagostomum dentatum.</title>
        <authorList>
            <person name="Mitreva M."/>
        </authorList>
    </citation>
    <scope>NUCLEOTIDE SEQUENCE [LARGE SCALE GENOMIC DNA]</scope>
    <source>
        <strain evidence="4 5">OD-Hann</strain>
    </source>
</reference>
<dbReference type="OrthoDB" id="10254570at2759"/>
<dbReference type="GO" id="GO:0016020">
    <property type="term" value="C:membrane"/>
    <property type="evidence" value="ECO:0007669"/>
    <property type="project" value="GOC"/>
</dbReference>
<keyword evidence="2" id="KW-0663">Pyridoxal phosphate</keyword>
<dbReference type="EMBL" id="KN552202">
    <property type="protein sequence ID" value="KHJ91278.1"/>
    <property type="molecule type" value="Genomic_DNA"/>
</dbReference>
<evidence type="ECO:0000313" key="4">
    <source>
        <dbReference type="EMBL" id="KHJ91278.1"/>
    </source>
</evidence>
<comment type="cofactor">
    <cofactor evidence="1">
        <name>pyridoxal 5'-phosphate</name>
        <dbReference type="ChEBI" id="CHEBI:597326"/>
    </cofactor>
</comment>
<dbReference type="Gene3D" id="6.10.140.2150">
    <property type="match status" value="1"/>
</dbReference>
<gene>
    <name evidence="4" type="ORF">OESDEN_08861</name>
</gene>